<proteinExistence type="predicted"/>
<reference evidence="2" key="1">
    <citation type="journal article" date="2020" name="New Phytol.">
        <title>Comparative genomics reveals dynamic genome evolution in host specialist ectomycorrhizal fungi.</title>
        <authorList>
            <person name="Lofgren L.A."/>
            <person name="Nguyen N.H."/>
            <person name="Vilgalys R."/>
            <person name="Ruytinx J."/>
            <person name="Liao H.L."/>
            <person name="Branco S."/>
            <person name="Kuo A."/>
            <person name="LaButti K."/>
            <person name="Lipzen A."/>
            <person name="Andreopoulos W."/>
            <person name="Pangilinan J."/>
            <person name="Riley R."/>
            <person name="Hundley H."/>
            <person name="Na H."/>
            <person name="Barry K."/>
            <person name="Grigoriev I.V."/>
            <person name="Stajich J.E."/>
            <person name="Kennedy P.G."/>
        </authorList>
    </citation>
    <scope>NUCLEOTIDE SEQUENCE</scope>
    <source>
        <strain evidence="2">DOB743</strain>
    </source>
</reference>
<dbReference type="AlphaFoldDB" id="A0A9P6ZZE3"/>
<feature type="chain" id="PRO_5040224554" description="Secreted protein" evidence="1">
    <location>
        <begin position="30"/>
        <end position="86"/>
    </location>
</feature>
<dbReference type="Proteomes" id="UP000714275">
    <property type="component" value="Unassembled WGS sequence"/>
</dbReference>
<evidence type="ECO:0000313" key="2">
    <source>
        <dbReference type="EMBL" id="KAG1779620.1"/>
    </source>
</evidence>
<protein>
    <recommendedName>
        <fullName evidence="4">Secreted protein</fullName>
    </recommendedName>
</protein>
<keyword evidence="3" id="KW-1185">Reference proteome</keyword>
<evidence type="ECO:0000313" key="3">
    <source>
        <dbReference type="Proteomes" id="UP000714275"/>
    </source>
</evidence>
<organism evidence="2 3">
    <name type="scientific">Suillus placidus</name>
    <dbReference type="NCBI Taxonomy" id="48579"/>
    <lineage>
        <taxon>Eukaryota</taxon>
        <taxon>Fungi</taxon>
        <taxon>Dikarya</taxon>
        <taxon>Basidiomycota</taxon>
        <taxon>Agaricomycotina</taxon>
        <taxon>Agaricomycetes</taxon>
        <taxon>Agaricomycetidae</taxon>
        <taxon>Boletales</taxon>
        <taxon>Suillineae</taxon>
        <taxon>Suillaceae</taxon>
        <taxon>Suillus</taxon>
    </lineage>
</organism>
<feature type="signal peptide" evidence="1">
    <location>
        <begin position="1"/>
        <end position="29"/>
    </location>
</feature>
<keyword evidence="1" id="KW-0732">Signal</keyword>
<sequence>MAIRRFCFFGMCCRFLYLVAYNSRPSGHAANTDASRQFRNQSAPKLLFGSRDYCDITLGSVTARHTHACHWHKSSKASYWISMVFA</sequence>
<name>A0A9P6ZZE3_9AGAM</name>
<evidence type="ECO:0000256" key="1">
    <source>
        <dbReference type="SAM" id="SignalP"/>
    </source>
</evidence>
<evidence type="ECO:0008006" key="4">
    <source>
        <dbReference type="Google" id="ProtNLM"/>
    </source>
</evidence>
<accession>A0A9P6ZZE3</accession>
<dbReference type="EMBL" id="JABBWD010000011">
    <property type="protein sequence ID" value="KAG1779620.1"/>
    <property type="molecule type" value="Genomic_DNA"/>
</dbReference>
<comment type="caution">
    <text evidence="2">The sequence shown here is derived from an EMBL/GenBank/DDBJ whole genome shotgun (WGS) entry which is preliminary data.</text>
</comment>
<gene>
    <name evidence="2" type="ORF">EV702DRAFT_1085567</name>
</gene>